<comment type="caution">
    <text evidence="1">The sequence shown here is derived from an EMBL/GenBank/DDBJ whole genome shotgun (WGS) entry which is preliminary data.</text>
</comment>
<accession>X1TB13</accession>
<dbReference type="EMBL" id="BARW01008478">
    <property type="protein sequence ID" value="GAI84765.1"/>
    <property type="molecule type" value="Genomic_DNA"/>
</dbReference>
<protein>
    <submittedName>
        <fullName evidence="1">Uncharacterized protein</fullName>
    </submittedName>
</protein>
<sequence>QVIKKHGFFVGFMMTADRLIHESNEMDYVPLIKVGDKFRFYDPISNNDFWWYDSNNLDK</sequence>
<gene>
    <name evidence="1" type="ORF">S12H4_17357</name>
</gene>
<name>X1TB13_9ZZZZ</name>
<dbReference type="AlphaFoldDB" id="X1TB13"/>
<reference evidence="1" key="1">
    <citation type="journal article" date="2014" name="Front. Microbiol.">
        <title>High frequency of phylogenetically diverse reductive dehalogenase-homologous genes in deep subseafloor sedimentary metagenomes.</title>
        <authorList>
            <person name="Kawai M."/>
            <person name="Futagami T."/>
            <person name="Toyoda A."/>
            <person name="Takaki Y."/>
            <person name="Nishi S."/>
            <person name="Hori S."/>
            <person name="Arai W."/>
            <person name="Tsubouchi T."/>
            <person name="Morono Y."/>
            <person name="Uchiyama I."/>
            <person name="Ito T."/>
            <person name="Fujiyama A."/>
            <person name="Inagaki F."/>
            <person name="Takami H."/>
        </authorList>
    </citation>
    <scope>NUCLEOTIDE SEQUENCE</scope>
    <source>
        <strain evidence="1">Expedition CK06-06</strain>
    </source>
</reference>
<organism evidence="1">
    <name type="scientific">marine sediment metagenome</name>
    <dbReference type="NCBI Taxonomy" id="412755"/>
    <lineage>
        <taxon>unclassified sequences</taxon>
        <taxon>metagenomes</taxon>
        <taxon>ecological metagenomes</taxon>
    </lineage>
</organism>
<feature type="non-terminal residue" evidence="1">
    <location>
        <position position="1"/>
    </location>
</feature>
<evidence type="ECO:0000313" key="1">
    <source>
        <dbReference type="EMBL" id="GAI84765.1"/>
    </source>
</evidence>
<proteinExistence type="predicted"/>